<accession>A0AAD2D7U7</accession>
<reference evidence="2" key="1">
    <citation type="submission" date="2023-07" db="EMBL/GenBank/DDBJ databases">
        <authorList>
            <consortium name="AG Swart"/>
            <person name="Singh M."/>
            <person name="Singh A."/>
            <person name="Seah K."/>
            <person name="Emmerich C."/>
        </authorList>
    </citation>
    <scope>NUCLEOTIDE SEQUENCE</scope>
    <source>
        <strain evidence="2">DP1</strain>
    </source>
</reference>
<organism evidence="2 3">
    <name type="scientific">Euplotes crassus</name>
    <dbReference type="NCBI Taxonomy" id="5936"/>
    <lineage>
        <taxon>Eukaryota</taxon>
        <taxon>Sar</taxon>
        <taxon>Alveolata</taxon>
        <taxon>Ciliophora</taxon>
        <taxon>Intramacronucleata</taxon>
        <taxon>Spirotrichea</taxon>
        <taxon>Hypotrichia</taxon>
        <taxon>Euplotida</taxon>
        <taxon>Euplotidae</taxon>
        <taxon>Moneuplotes</taxon>
    </lineage>
</organism>
<feature type="compositionally biased region" description="Polar residues" evidence="1">
    <location>
        <begin position="13"/>
        <end position="22"/>
    </location>
</feature>
<name>A0AAD2D7U7_EUPCR</name>
<feature type="compositionally biased region" description="Basic residues" evidence="1">
    <location>
        <begin position="381"/>
        <end position="390"/>
    </location>
</feature>
<protein>
    <submittedName>
        <fullName evidence="2">Uncharacterized protein</fullName>
    </submittedName>
</protein>
<feature type="compositionally biased region" description="Basic residues" evidence="1">
    <location>
        <begin position="611"/>
        <end position="623"/>
    </location>
</feature>
<feature type="compositionally biased region" description="Basic and acidic residues" evidence="1">
    <location>
        <begin position="1"/>
        <end position="11"/>
    </location>
</feature>
<gene>
    <name evidence="2" type="ORF">ECRASSUSDP1_LOCUS24262</name>
</gene>
<feature type="compositionally biased region" description="Polar residues" evidence="1">
    <location>
        <begin position="825"/>
        <end position="838"/>
    </location>
</feature>
<feature type="compositionally biased region" description="Basic residues" evidence="1">
    <location>
        <begin position="795"/>
        <end position="808"/>
    </location>
</feature>
<feature type="region of interest" description="Disordered" evidence="1">
    <location>
        <begin position="795"/>
        <end position="870"/>
    </location>
</feature>
<evidence type="ECO:0000256" key="1">
    <source>
        <dbReference type="SAM" id="MobiDB-lite"/>
    </source>
</evidence>
<dbReference type="AlphaFoldDB" id="A0AAD2D7U7"/>
<feature type="compositionally biased region" description="Basic residues" evidence="1">
    <location>
        <begin position="65"/>
        <end position="81"/>
    </location>
</feature>
<feature type="compositionally biased region" description="Polar residues" evidence="1">
    <location>
        <begin position="87"/>
        <end position="97"/>
    </location>
</feature>
<feature type="compositionally biased region" description="Basic residues" evidence="1">
    <location>
        <begin position="478"/>
        <end position="508"/>
    </location>
</feature>
<sequence>MQNRSVNDRAFKPNTNQCSRGNNHLLLEDNLNSGEDDLLLNMNIEVSQTYDNTKKYQGYEWKPRQSSRKTKKQQSKGRKPRGKQEIQPISSNNNMNVSLYEPSSIAVNDISAGEKNSHKLRLEEFSNKNAEAKLKKNLQFRGKLPKKSNREKSTPSRINQEYCDTYAIATSIEGNDGSCVKTSSTDQYQNYLNNVTGTHESSIEIDQNMGNLSFMEPKNKFEFEQINIKKGKMRSSSISSSKISLISETTSSNELIGWSYQCTRDGKLCNMSKDFEWQQLYCSRYVNERVEHELAEFKEEIENKFSKAKSKNFVFPRKNSKSKERVTHEEPIILSKNFIINSNIERIQDKKVFDDSLIKTFDEENKHKFSKSDTRTSTNSKSRKSKHKRQSTLFKFTKGDGTNRAKVILNTNSNCSVDTQPISLEQLTQKAKAVKATSEAARYKGLEQKMKNKNPDFPISNNTDQAWFKSVINSKQHSCKKTSLHSRSVSKKSGRKSRGNSQSKKSRKEKNLTIELNNVSKVPKNLTSVQNSSHNKASRYNQLVGSCNPTLLYQTHQSLPKKNKFSGPTSPKETNNIQLLSKKCIIKKDKNDPSLAFKLNQSLKFTSSRKNDKKKQNSKRSSSKPKTNSGTRSLTKYGTKSKMYSPHTSRRENLPFEYKENAKKLDKTYRKMVKNAGLASSKISSWTDVVENIANSEVNSNIYRNKENQDTNVPSHKKTKSCKRNGSTKRKSKKHHLSVGLGYESNTIDNTSQNTFATQLISLIHQLHSPKEEKSHNASHSKAYNQNFKKIIHSKSGQHYKAKSKSSMHSRSNTTDNPHKIRRITQINKGNISTSLNNERSRKGCKKARKSLKTSKRNDGSQKHRSSCKYSSIPMAKKKGAIDGFTNHGESTISDNKYSINAKHHKSMLGERGGTLNSMGPMMKSFCLNSANSTWINNK</sequence>
<dbReference type="Proteomes" id="UP001295684">
    <property type="component" value="Unassembled WGS sequence"/>
</dbReference>
<keyword evidence="3" id="KW-1185">Reference proteome</keyword>
<dbReference type="EMBL" id="CAMPGE010024970">
    <property type="protein sequence ID" value="CAI2382776.1"/>
    <property type="molecule type" value="Genomic_DNA"/>
</dbReference>
<proteinExistence type="predicted"/>
<feature type="region of interest" description="Disordered" evidence="1">
    <location>
        <begin position="60"/>
        <end position="97"/>
    </location>
</feature>
<feature type="region of interest" description="Disordered" evidence="1">
    <location>
        <begin position="1"/>
        <end position="22"/>
    </location>
</feature>
<comment type="caution">
    <text evidence="2">The sequence shown here is derived from an EMBL/GenBank/DDBJ whole genome shotgun (WGS) entry which is preliminary data.</text>
</comment>
<evidence type="ECO:0000313" key="3">
    <source>
        <dbReference type="Proteomes" id="UP001295684"/>
    </source>
</evidence>
<feature type="compositionally biased region" description="Basic residues" evidence="1">
    <location>
        <begin position="715"/>
        <end position="737"/>
    </location>
</feature>
<feature type="region of interest" description="Disordered" evidence="1">
    <location>
        <begin position="704"/>
        <end position="738"/>
    </location>
</feature>
<feature type="compositionally biased region" description="Basic residues" evidence="1">
    <location>
        <begin position="843"/>
        <end position="855"/>
    </location>
</feature>
<feature type="compositionally biased region" description="Polar residues" evidence="1">
    <location>
        <begin position="625"/>
        <end position="638"/>
    </location>
</feature>
<feature type="region of interest" description="Disordered" evidence="1">
    <location>
        <begin position="368"/>
        <end position="391"/>
    </location>
</feature>
<feature type="region of interest" description="Disordered" evidence="1">
    <location>
        <begin position="606"/>
        <end position="653"/>
    </location>
</feature>
<feature type="region of interest" description="Disordered" evidence="1">
    <location>
        <begin position="478"/>
        <end position="516"/>
    </location>
</feature>
<evidence type="ECO:0000313" key="2">
    <source>
        <dbReference type="EMBL" id="CAI2382776.1"/>
    </source>
</evidence>